<proteinExistence type="predicted"/>
<organism evidence="1 2">
    <name type="scientific">Lentzea cavernae</name>
    <dbReference type="NCBI Taxonomy" id="2020703"/>
    <lineage>
        <taxon>Bacteria</taxon>
        <taxon>Bacillati</taxon>
        <taxon>Actinomycetota</taxon>
        <taxon>Actinomycetes</taxon>
        <taxon>Pseudonocardiales</taxon>
        <taxon>Pseudonocardiaceae</taxon>
        <taxon>Lentzea</taxon>
    </lineage>
</organism>
<reference evidence="2" key="1">
    <citation type="journal article" date="2019" name="Int. J. Syst. Evol. Microbiol.">
        <title>The Global Catalogue of Microorganisms (GCM) 10K type strain sequencing project: providing services to taxonomists for standard genome sequencing and annotation.</title>
        <authorList>
            <consortium name="The Broad Institute Genomics Platform"/>
            <consortium name="The Broad Institute Genome Sequencing Center for Infectious Disease"/>
            <person name="Wu L."/>
            <person name="Ma J."/>
        </authorList>
    </citation>
    <scope>NUCLEOTIDE SEQUENCE [LARGE SCALE GENOMIC DNA]</scope>
    <source>
        <strain evidence="2">CGMCC 4.7367</strain>
    </source>
</reference>
<comment type="caution">
    <text evidence="1">The sequence shown here is derived from an EMBL/GenBank/DDBJ whole genome shotgun (WGS) entry which is preliminary data.</text>
</comment>
<sequence length="112" mass="12642">METLAIDRELDTSVRHLYARTERDRASLSVTSAYRGIRMTHRDQESFPGHDLRYPPPADVESVAIPLVTAITPTPIAIRGTALERRPRPLWPAPQRCKRSRSVLVTVRAISV</sequence>
<keyword evidence="2" id="KW-1185">Reference proteome</keyword>
<evidence type="ECO:0000313" key="1">
    <source>
        <dbReference type="EMBL" id="GHH54298.1"/>
    </source>
</evidence>
<gene>
    <name evidence="1" type="ORF">GCM10017774_69040</name>
</gene>
<dbReference type="EMBL" id="BNAR01000013">
    <property type="protein sequence ID" value="GHH54298.1"/>
    <property type="molecule type" value="Genomic_DNA"/>
</dbReference>
<protein>
    <submittedName>
        <fullName evidence="1">Uncharacterized protein</fullName>
    </submittedName>
</protein>
<name>A0ABQ3MPV0_9PSEU</name>
<accession>A0ABQ3MPV0</accession>
<evidence type="ECO:0000313" key="2">
    <source>
        <dbReference type="Proteomes" id="UP000605568"/>
    </source>
</evidence>
<dbReference type="Proteomes" id="UP000605568">
    <property type="component" value="Unassembled WGS sequence"/>
</dbReference>